<dbReference type="EC" id="3.4.14.12" evidence="5"/>
<feature type="region of interest" description="Disordered" evidence="3">
    <location>
        <begin position="139"/>
        <end position="161"/>
    </location>
</feature>
<evidence type="ECO:0000256" key="1">
    <source>
        <dbReference type="ARBA" id="ARBA00022670"/>
    </source>
</evidence>
<dbReference type="Proteomes" id="UP000318017">
    <property type="component" value="Chromosome"/>
</dbReference>
<sequence length="1320" mass="146407">MHQPSNPNPTVLPLVSHAGMAATGNSLFKWHVAPGAFLCITLLLQWTASPSLAQLASLQPEPTIPTNAQAEVGMAALSPLPTIAESSEFQATATGAEVETFLRRLTSQWPESELTSLGQTIEGRPIWAVVVEPQLAATEEVDEGTKTPEKEGASIPTTPSTPLTVLMLGGIHAGECDGKEALLALARDMAFTAPQEQWWREVRLIFVPNFNADANERRSPHHRPGQAGPVQGMGLRENAQGLDLNRDFIKLESPEVRSLVAAINQYDVDILIDTHTTNGSLHQYQLTYDIPHNPATPRTIDRWLRSELMPSVKDRMAEAGFSAFYYGNFDKEHRNWSTYGHEPRYSTEYMGLRGKIGILAESYSYAPYRTRTAASHAFVRRILQKVSENVQAINSLLDQSANERPAELPIRAELAKTAEGVPVLGFVQQDGTPPTGPYGPDSATALLPQTYITTLNNRAEPTLSVALPAAYAIPAQYAWAVGRLQRHGIHLLQLTEDFSTSGPQQRIVELKKTPTFQGHRLLDIEVEPQIGGTRLQTGDYIVDTDQPLGALAGYLLEVESDDSLAKWNFFDPDLAVGGLYPVVRLEDLPQSGSLQAVESVAATERLSLERLMSPQQAYDYSGGKRATASWLKESRSYVVGDGGKYTVVDAASGAVRELEEVQRLRDKLSQLDAFTHSQAVAAATIDVFDRDWRHALIHHQQDLYYFEAQADIARQLTHSPDSPEQLAELNPPGTHAAFVRDHNLWVVNCQTTELKQLTHDGSEELLQGILDWVYQEELYGRGNFKGFWWSPNGEQIAFLQLNQSQVPHYRVSDSIHFGQSLEETRYPKAGEPIPTVEVWIVDVLSGQLRQVDLSGFPAEDRLVARVTWSPQGELWLQVLNRVQNRQDLVRVDPQTGAAHTLLSESSPGWIEVRGTPHFLNNGNFLWLSDLPHGRTHLYLIDAVDGSRSTLTHGDWDVGSLLSVANDDTTAYVSGNVSAPSDTQLIAVDLQQGTYHQLTSGPGTHTASVDASGNYFLDQHSSLTTPPISSLHSISGQMLRVIDAPTSDRHEYLDLRTPQLTTIPSRDEFPMQAMLMLPQISDAREPLEALPVLFYVYGGPQAPTVRNSWGGRNYWWHQMLCQQGFAVVLCDNRSALGRGVQDTWSIRGDLGRIELQDLEDAVRWVGAQEWADASRIGLWGWSYGGYLTSYAMTHSQLFRAGIAGAPVTDWRNYDAIYTERYMDLPATNPAGYESSSVVQAANALHGRLLIVHGERDDNVHMSNTLQLVHALQESGKQFDLMIYPKNRHGITDAQQRFHLHRMMTDFLHQRLKQTTPASGVP</sequence>
<proteinExistence type="predicted"/>
<evidence type="ECO:0000313" key="5">
    <source>
        <dbReference type="EMBL" id="QDV22161.1"/>
    </source>
</evidence>
<dbReference type="InterPro" id="IPR002471">
    <property type="entry name" value="Pept_S9_AS"/>
</dbReference>
<dbReference type="InterPro" id="IPR000834">
    <property type="entry name" value="Peptidase_M14"/>
</dbReference>
<dbReference type="PANTHER" id="PTHR11731">
    <property type="entry name" value="PROTEASE FAMILY S9B,C DIPEPTIDYL-PEPTIDASE IV-RELATED"/>
    <property type="match status" value="1"/>
</dbReference>
<dbReference type="GO" id="GO:0008239">
    <property type="term" value="F:dipeptidyl-peptidase activity"/>
    <property type="evidence" value="ECO:0007669"/>
    <property type="project" value="TreeGrafter"/>
</dbReference>
<dbReference type="GO" id="GO:0004252">
    <property type="term" value="F:serine-type endopeptidase activity"/>
    <property type="evidence" value="ECO:0007669"/>
    <property type="project" value="InterPro"/>
</dbReference>
<evidence type="ECO:0000256" key="3">
    <source>
        <dbReference type="SAM" id="MobiDB-lite"/>
    </source>
</evidence>
<dbReference type="RefSeq" id="WP_145073279.1">
    <property type="nucleotide sequence ID" value="NZ_CP036298.1"/>
</dbReference>
<dbReference type="Gene3D" id="2.140.10.30">
    <property type="entry name" value="Dipeptidylpeptidase IV, N-terminal domain"/>
    <property type="match status" value="1"/>
</dbReference>
<dbReference type="Pfam" id="PF00246">
    <property type="entry name" value="Peptidase_M14"/>
    <property type="match status" value="1"/>
</dbReference>
<dbReference type="CDD" id="cd06241">
    <property type="entry name" value="M14-like"/>
    <property type="match status" value="1"/>
</dbReference>
<gene>
    <name evidence="5" type="primary">ptpA_1</name>
    <name evidence="5" type="ORF">Q31a_04440</name>
</gene>
<organism evidence="5 6">
    <name type="scientific">Aureliella helgolandensis</name>
    <dbReference type="NCBI Taxonomy" id="2527968"/>
    <lineage>
        <taxon>Bacteria</taxon>
        <taxon>Pseudomonadati</taxon>
        <taxon>Planctomycetota</taxon>
        <taxon>Planctomycetia</taxon>
        <taxon>Pirellulales</taxon>
        <taxon>Pirellulaceae</taxon>
        <taxon>Aureliella</taxon>
    </lineage>
</organism>
<keyword evidence="6" id="KW-1185">Reference proteome</keyword>
<dbReference type="KEGG" id="ahel:Q31a_04440"/>
<dbReference type="InterPro" id="IPR001375">
    <property type="entry name" value="Peptidase_S9_cat"/>
</dbReference>
<dbReference type="OrthoDB" id="108903at2"/>
<dbReference type="Gene3D" id="3.40.630.10">
    <property type="entry name" value="Zn peptidases"/>
    <property type="match status" value="1"/>
</dbReference>
<dbReference type="GO" id="GO:0004181">
    <property type="term" value="F:metallocarboxypeptidase activity"/>
    <property type="evidence" value="ECO:0007669"/>
    <property type="project" value="InterPro"/>
</dbReference>
<evidence type="ECO:0000313" key="6">
    <source>
        <dbReference type="Proteomes" id="UP000318017"/>
    </source>
</evidence>
<dbReference type="PANTHER" id="PTHR11731:SF193">
    <property type="entry name" value="DIPEPTIDYL PEPTIDASE 9"/>
    <property type="match status" value="1"/>
</dbReference>
<keyword evidence="2 5" id="KW-0378">Hydrolase</keyword>
<accession>A0A518G0N2</accession>
<dbReference type="EMBL" id="CP036298">
    <property type="protein sequence ID" value="QDV22161.1"/>
    <property type="molecule type" value="Genomic_DNA"/>
</dbReference>
<dbReference type="SMART" id="SM00631">
    <property type="entry name" value="Zn_pept"/>
    <property type="match status" value="1"/>
</dbReference>
<dbReference type="PROSITE" id="PS00708">
    <property type="entry name" value="PRO_ENDOPEP_SER"/>
    <property type="match status" value="1"/>
</dbReference>
<dbReference type="SUPFAM" id="SSF53474">
    <property type="entry name" value="alpha/beta-Hydrolases"/>
    <property type="match status" value="1"/>
</dbReference>
<dbReference type="InterPro" id="IPR029058">
    <property type="entry name" value="AB_hydrolase_fold"/>
</dbReference>
<dbReference type="GO" id="GO:0008270">
    <property type="term" value="F:zinc ion binding"/>
    <property type="evidence" value="ECO:0007669"/>
    <property type="project" value="InterPro"/>
</dbReference>
<dbReference type="SUPFAM" id="SSF53187">
    <property type="entry name" value="Zn-dependent exopeptidases"/>
    <property type="match status" value="1"/>
</dbReference>
<dbReference type="InterPro" id="IPR050278">
    <property type="entry name" value="Serine_Prot_S9B/DPPIV"/>
</dbReference>
<feature type="domain" description="Peptidase M14" evidence="4">
    <location>
        <begin position="96"/>
        <end position="375"/>
    </location>
</feature>
<keyword evidence="1" id="KW-0645">Protease</keyword>
<dbReference type="InterPro" id="IPR002469">
    <property type="entry name" value="Peptidase_S9B_N"/>
</dbReference>
<dbReference type="GO" id="GO:0006508">
    <property type="term" value="P:proteolysis"/>
    <property type="evidence" value="ECO:0007669"/>
    <property type="project" value="UniProtKB-KW"/>
</dbReference>
<protein>
    <submittedName>
        <fullName evidence="5">Prolyl tripeptidyl peptidase</fullName>
        <ecNumber evidence="5">3.4.14.12</ecNumber>
    </submittedName>
</protein>
<evidence type="ECO:0000256" key="2">
    <source>
        <dbReference type="ARBA" id="ARBA00022801"/>
    </source>
</evidence>
<dbReference type="Pfam" id="PF00326">
    <property type="entry name" value="Peptidase_S9"/>
    <property type="match status" value="1"/>
</dbReference>
<evidence type="ECO:0000259" key="4">
    <source>
        <dbReference type="SMART" id="SM00631"/>
    </source>
</evidence>
<dbReference type="SUPFAM" id="SSF82171">
    <property type="entry name" value="DPP6 N-terminal domain-like"/>
    <property type="match status" value="1"/>
</dbReference>
<reference evidence="5 6" key="1">
    <citation type="submission" date="2019-02" db="EMBL/GenBank/DDBJ databases">
        <title>Deep-cultivation of Planctomycetes and their phenomic and genomic characterization uncovers novel biology.</title>
        <authorList>
            <person name="Wiegand S."/>
            <person name="Jogler M."/>
            <person name="Boedeker C."/>
            <person name="Pinto D."/>
            <person name="Vollmers J."/>
            <person name="Rivas-Marin E."/>
            <person name="Kohn T."/>
            <person name="Peeters S.H."/>
            <person name="Heuer A."/>
            <person name="Rast P."/>
            <person name="Oberbeckmann S."/>
            <person name="Bunk B."/>
            <person name="Jeske O."/>
            <person name="Meyerdierks A."/>
            <person name="Storesund J.E."/>
            <person name="Kallscheuer N."/>
            <person name="Luecker S."/>
            <person name="Lage O.M."/>
            <person name="Pohl T."/>
            <person name="Merkel B.J."/>
            <person name="Hornburger P."/>
            <person name="Mueller R.-W."/>
            <person name="Bruemmer F."/>
            <person name="Labrenz M."/>
            <person name="Spormann A.M."/>
            <person name="Op den Camp H."/>
            <person name="Overmann J."/>
            <person name="Amann R."/>
            <person name="Jetten M.S.M."/>
            <person name="Mascher T."/>
            <person name="Medema M.H."/>
            <person name="Devos D.P."/>
            <person name="Kaster A.-K."/>
            <person name="Ovreas L."/>
            <person name="Rohde M."/>
            <person name="Galperin M.Y."/>
            <person name="Jogler C."/>
        </authorList>
    </citation>
    <scope>NUCLEOTIDE SEQUENCE [LARGE SCALE GENOMIC DNA]</scope>
    <source>
        <strain evidence="5 6">Q31a</strain>
    </source>
</reference>
<dbReference type="Gene3D" id="3.40.50.1820">
    <property type="entry name" value="alpha/beta hydrolase"/>
    <property type="match status" value="1"/>
</dbReference>
<name>A0A518G0N2_9BACT</name>
<dbReference type="Pfam" id="PF00930">
    <property type="entry name" value="DPPIV_N"/>
    <property type="match status" value="1"/>
</dbReference>
<feature type="compositionally biased region" description="Basic and acidic residues" evidence="3">
    <location>
        <begin position="143"/>
        <end position="152"/>
    </location>
</feature>